<comment type="caution">
    <text evidence="1">The sequence shown here is derived from an EMBL/GenBank/DDBJ whole genome shotgun (WGS) entry which is preliminary data.</text>
</comment>
<reference evidence="1 2" key="2">
    <citation type="journal article" date="2022" name="Mol. Ecol. Resour.">
        <title>The genomes of chicory, endive, great burdock and yacon provide insights into Asteraceae paleo-polyploidization history and plant inulin production.</title>
        <authorList>
            <person name="Fan W."/>
            <person name="Wang S."/>
            <person name="Wang H."/>
            <person name="Wang A."/>
            <person name="Jiang F."/>
            <person name="Liu H."/>
            <person name="Zhao H."/>
            <person name="Xu D."/>
            <person name="Zhang Y."/>
        </authorList>
    </citation>
    <scope>NUCLEOTIDE SEQUENCE [LARGE SCALE GENOMIC DNA]</scope>
    <source>
        <strain evidence="2">cv. Punajuju</strain>
        <tissue evidence="1">Leaves</tissue>
    </source>
</reference>
<protein>
    <submittedName>
        <fullName evidence="1">Uncharacterized protein</fullName>
    </submittedName>
</protein>
<gene>
    <name evidence="1" type="ORF">L2E82_22690</name>
</gene>
<sequence>MTTINEDELVEPIFIPLVKRLIGFTNIPENIIVGVEVGVIVIYRGRFEDVDFIDAKNDFSGGRVDEAAVITAEDCKHELLAQAAGW</sequence>
<name>A0ACB9DYW9_CICIN</name>
<reference evidence="2" key="1">
    <citation type="journal article" date="2022" name="Mol. Ecol. Resour.">
        <title>The genomes of chicory, endive, great burdock and yacon provide insights into Asteraceae palaeo-polyploidization history and plant inulin production.</title>
        <authorList>
            <person name="Fan W."/>
            <person name="Wang S."/>
            <person name="Wang H."/>
            <person name="Wang A."/>
            <person name="Jiang F."/>
            <person name="Liu H."/>
            <person name="Zhao H."/>
            <person name="Xu D."/>
            <person name="Zhang Y."/>
        </authorList>
    </citation>
    <scope>NUCLEOTIDE SEQUENCE [LARGE SCALE GENOMIC DNA]</scope>
    <source>
        <strain evidence="2">cv. Punajuju</strain>
    </source>
</reference>
<dbReference type="EMBL" id="CM042012">
    <property type="protein sequence ID" value="KAI3751600.1"/>
    <property type="molecule type" value="Genomic_DNA"/>
</dbReference>
<evidence type="ECO:0000313" key="1">
    <source>
        <dbReference type="EMBL" id="KAI3751600.1"/>
    </source>
</evidence>
<organism evidence="1 2">
    <name type="scientific">Cichorium intybus</name>
    <name type="common">Chicory</name>
    <dbReference type="NCBI Taxonomy" id="13427"/>
    <lineage>
        <taxon>Eukaryota</taxon>
        <taxon>Viridiplantae</taxon>
        <taxon>Streptophyta</taxon>
        <taxon>Embryophyta</taxon>
        <taxon>Tracheophyta</taxon>
        <taxon>Spermatophyta</taxon>
        <taxon>Magnoliopsida</taxon>
        <taxon>eudicotyledons</taxon>
        <taxon>Gunneridae</taxon>
        <taxon>Pentapetalae</taxon>
        <taxon>asterids</taxon>
        <taxon>campanulids</taxon>
        <taxon>Asterales</taxon>
        <taxon>Asteraceae</taxon>
        <taxon>Cichorioideae</taxon>
        <taxon>Cichorieae</taxon>
        <taxon>Cichoriinae</taxon>
        <taxon>Cichorium</taxon>
    </lineage>
</organism>
<evidence type="ECO:0000313" key="2">
    <source>
        <dbReference type="Proteomes" id="UP001055811"/>
    </source>
</evidence>
<proteinExistence type="predicted"/>
<dbReference type="Proteomes" id="UP001055811">
    <property type="component" value="Linkage Group LG04"/>
</dbReference>
<accession>A0ACB9DYW9</accession>
<keyword evidence="2" id="KW-1185">Reference proteome</keyword>